<dbReference type="AlphaFoldDB" id="A0AAU9PRJ8"/>
<protein>
    <submittedName>
        <fullName evidence="1">Uncharacterized protein</fullName>
    </submittedName>
</protein>
<reference evidence="1 2" key="1">
    <citation type="submission" date="2022-01" db="EMBL/GenBank/DDBJ databases">
        <authorList>
            <person name="Xiong W."/>
            <person name="Schranz E."/>
        </authorList>
    </citation>
    <scope>NUCLEOTIDE SEQUENCE [LARGE SCALE GENOMIC DNA]</scope>
</reference>
<sequence>MHLAVFGANVFFMDQHLVGTDIPMDDGFSHILPSLDVDTELAHPPVSPPSTILGKRKRSSFSHQFSDFLHGITDKYVSKANGLVELQSSSGPIVDWSCRSCNMLQEELDEACQVIARDEDILVVVNRKESKFYDGLVSLHDRYLYAEVNLCGAEGTKSAGEEIFLEAVKYHAEMRDRFCTTSERISFLENQRSLLEVNYEAGLR</sequence>
<organism evidence="1 2">
    <name type="scientific">Lactuca virosa</name>
    <dbReference type="NCBI Taxonomy" id="75947"/>
    <lineage>
        <taxon>Eukaryota</taxon>
        <taxon>Viridiplantae</taxon>
        <taxon>Streptophyta</taxon>
        <taxon>Embryophyta</taxon>
        <taxon>Tracheophyta</taxon>
        <taxon>Spermatophyta</taxon>
        <taxon>Magnoliopsida</taxon>
        <taxon>eudicotyledons</taxon>
        <taxon>Gunneridae</taxon>
        <taxon>Pentapetalae</taxon>
        <taxon>asterids</taxon>
        <taxon>campanulids</taxon>
        <taxon>Asterales</taxon>
        <taxon>Asteraceae</taxon>
        <taxon>Cichorioideae</taxon>
        <taxon>Cichorieae</taxon>
        <taxon>Lactucinae</taxon>
        <taxon>Lactuca</taxon>
    </lineage>
</organism>
<name>A0AAU9PRJ8_9ASTR</name>
<proteinExistence type="predicted"/>
<keyword evidence="2" id="KW-1185">Reference proteome</keyword>
<comment type="caution">
    <text evidence="1">The sequence shown here is derived from an EMBL/GenBank/DDBJ whole genome shotgun (WGS) entry which is preliminary data.</text>
</comment>
<dbReference type="EMBL" id="CAKMRJ010005745">
    <property type="protein sequence ID" value="CAH1453008.1"/>
    <property type="molecule type" value="Genomic_DNA"/>
</dbReference>
<dbReference type="Proteomes" id="UP001157418">
    <property type="component" value="Unassembled WGS sequence"/>
</dbReference>
<gene>
    <name evidence="1" type="ORF">LVIROSA_LOCUS38287</name>
</gene>
<evidence type="ECO:0000313" key="2">
    <source>
        <dbReference type="Proteomes" id="UP001157418"/>
    </source>
</evidence>
<evidence type="ECO:0000313" key="1">
    <source>
        <dbReference type="EMBL" id="CAH1453008.1"/>
    </source>
</evidence>
<accession>A0AAU9PRJ8</accession>